<evidence type="ECO:0000256" key="5">
    <source>
        <dbReference type="ARBA" id="ARBA00022989"/>
    </source>
</evidence>
<keyword evidence="3" id="KW-0997">Cell inner membrane</keyword>
<keyword evidence="2" id="KW-1003">Cell membrane</keyword>
<keyword evidence="11" id="KW-1185">Reference proteome</keyword>
<dbReference type="Pfam" id="PF12821">
    <property type="entry name" value="ThrE_2"/>
    <property type="match status" value="1"/>
</dbReference>
<dbReference type="GO" id="GO:0015744">
    <property type="term" value="P:succinate transport"/>
    <property type="evidence" value="ECO:0007669"/>
    <property type="project" value="TreeGrafter"/>
</dbReference>
<organism evidence="10 11">
    <name type="scientific">Lentilactobacillus curieae</name>
    <dbReference type="NCBI Taxonomy" id="1138822"/>
    <lineage>
        <taxon>Bacteria</taxon>
        <taxon>Bacillati</taxon>
        <taxon>Bacillota</taxon>
        <taxon>Bacilli</taxon>
        <taxon>Lactobacillales</taxon>
        <taxon>Lactobacillaceae</taxon>
        <taxon>Lentilactobacillus</taxon>
    </lineage>
</organism>
<dbReference type="KEGG" id="lcu:PL11_006345"/>
<keyword evidence="5 8" id="KW-1133">Transmembrane helix</keyword>
<comment type="subcellular location">
    <subcellularLocation>
        <location evidence="1">Cell membrane</location>
        <topology evidence="1">Multi-pass membrane protein</topology>
    </subcellularLocation>
</comment>
<comment type="similarity">
    <text evidence="7">Belongs to the ThrE exporter (TC 2.A.79) family.</text>
</comment>
<feature type="domain" description="Threonine/Serine exporter ThrE" evidence="9">
    <location>
        <begin position="7"/>
        <end position="134"/>
    </location>
</feature>
<evidence type="ECO:0000259" key="9">
    <source>
        <dbReference type="Pfam" id="PF12821"/>
    </source>
</evidence>
<dbReference type="PANTHER" id="PTHR34390:SF1">
    <property type="entry name" value="SUCCINATE TRANSPORTER SUBUNIT YJJB-RELATED"/>
    <property type="match status" value="1"/>
</dbReference>
<dbReference type="AlphaFoldDB" id="A0A1S6QIY5"/>
<evidence type="ECO:0000256" key="3">
    <source>
        <dbReference type="ARBA" id="ARBA00022519"/>
    </source>
</evidence>
<protein>
    <recommendedName>
        <fullName evidence="9">Threonine/Serine exporter ThrE domain-containing protein</fullName>
    </recommendedName>
</protein>
<proteinExistence type="inferred from homology"/>
<feature type="transmembrane region" description="Helical" evidence="8">
    <location>
        <begin position="53"/>
        <end position="72"/>
    </location>
</feature>
<keyword evidence="6 8" id="KW-0472">Membrane</keyword>
<accession>A0A1S6QIY5</accession>
<feature type="transmembrane region" description="Helical" evidence="8">
    <location>
        <begin position="112"/>
        <end position="136"/>
    </location>
</feature>
<dbReference type="InterPro" id="IPR050539">
    <property type="entry name" value="ThrE_Dicarb/AminoAcid_Exp"/>
</dbReference>
<evidence type="ECO:0000256" key="8">
    <source>
        <dbReference type="SAM" id="Phobius"/>
    </source>
</evidence>
<dbReference type="InterPro" id="IPR024528">
    <property type="entry name" value="ThrE_2"/>
</dbReference>
<dbReference type="GO" id="GO:0005886">
    <property type="term" value="C:plasma membrane"/>
    <property type="evidence" value="ECO:0007669"/>
    <property type="project" value="UniProtKB-SubCell"/>
</dbReference>
<evidence type="ECO:0000313" key="11">
    <source>
        <dbReference type="Proteomes" id="UP000030361"/>
    </source>
</evidence>
<feature type="transmembrane region" description="Helical" evidence="8">
    <location>
        <begin position="6"/>
        <end position="24"/>
    </location>
</feature>
<name>A0A1S6QIY5_9LACO</name>
<evidence type="ECO:0000256" key="4">
    <source>
        <dbReference type="ARBA" id="ARBA00022692"/>
    </source>
</evidence>
<evidence type="ECO:0000256" key="7">
    <source>
        <dbReference type="ARBA" id="ARBA00034125"/>
    </source>
</evidence>
<evidence type="ECO:0000256" key="1">
    <source>
        <dbReference type="ARBA" id="ARBA00004651"/>
    </source>
</evidence>
<dbReference type="eggNOG" id="COG3610">
    <property type="taxonomic scope" value="Bacteria"/>
</dbReference>
<keyword evidence="4 8" id="KW-0812">Transmembrane</keyword>
<evidence type="ECO:0000256" key="6">
    <source>
        <dbReference type="ARBA" id="ARBA00023136"/>
    </source>
</evidence>
<evidence type="ECO:0000313" key="10">
    <source>
        <dbReference type="EMBL" id="AQW21578.1"/>
    </source>
</evidence>
<feature type="transmembrane region" description="Helical" evidence="8">
    <location>
        <begin position="31"/>
        <end position="47"/>
    </location>
</feature>
<dbReference type="OrthoDB" id="9810047at2"/>
<sequence length="154" mass="16575">MSSLIINIICVYLASVGFGLIVNLPHKALNAAGLDGVLGWLVYYVLMQTTGEIGSANFFGGLVIGLCSIVLARMKKMPAILFDVPGLVPLVPGGQAYNAIKNFAMGNYTEAFNYLAQVVWIAGAIALGFIVAELCLKIDVKIRRVTRAKRISKR</sequence>
<gene>
    <name evidence="10" type="ORF">PL11_006345</name>
</gene>
<reference evidence="10 11" key="1">
    <citation type="journal article" date="2015" name="Genome Announc.">
        <title>Genome Sequence of Lactobacillus curieae CCTCC M 2011381T, a Novel Producer of Gamma-aminobutyric Acid.</title>
        <authorList>
            <person name="Wang Y."/>
            <person name="Wang Y."/>
            <person name="Lang C."/>
            <person name="Wei D."/>
            <person name="Xu P."/>
            <person name="Xie J."/>
        </authorList>
    </citation>
    <scope>NUCLEOTIDE SEQUENCE [LARGE SCALE GENOMIC DNA]</scope>
    <source>
        <strain evidence="10 11">CCTCC M 2011381</strain>
    </source>
</reference>
<evidence type="ECO:0000256" key="2">
    <source>
        <dbReference type="ARBA" id="ARBA00022475"/>
    </source>
</evidence>
<dbReference type="PANTHER" id="PTHR34390">
    <property type="entry name" value="UPF0442 PROTEIN YJJB-RELATED"/>
    <property type="match status" value="1"/>
</dbReference>
<dbReference type="RefSeq" id="WP_035168128.1">
    <property type="nucleotide sequence ID" value="NZ_CP018906.1"/>
</dbReference>
<dbReference type="Proteomes" id="UP000030361">
    <property type="component" value="Chromosome"/>
</dbReference>
<dbReference type="EMBL" id="CP018906">
    <property type="protein sequence ID" value="AQW21578.1"/>
    <property type="molecule type" value="Genomic_DNA"/>
</dbReference>